<feature type="non-terminal residue" evidence="1">
    <location>
        <position position="43"/>
    </location>
</feature>
<feature type="non-terminal residue" evidence="1">
    <location>
        <position position="1"/>
    </location>
</feature>
<evidence type="ECO:0000313" key="1">
    <source>
        <dbReference type="EMBL" id="EGH19013.1"/>
    </source>
</evidence>
<reference evidence="1 2" key="1">
    <citation type="journal article" date="2011" name="PLoS Pathog.">
        <title>Dynamic evolution of pathogenicity revealed by sequencing and comparative genomics of 19 Pseudomonas syringae isolates.</title>
        <authorList>
            <person name="Baltrus D.A."/>
            <person name="Nishimura M.T."/>
            <person name="Romanchuk A."/>
            <person name="Chang J.H."/>
            <person name="Mukhtar M.S."/>
            <person name="Cherkis K."/>
            <person name="Roach J."/>
            <person name="Grant S.R."/>
            <person name="Jones C.D."/>
            <person name="Dangl J.L."/>
        </authorList>
    </citation>
    <scope>NUCLEOTIDE SEQUENCE [LARGE SCALE GENOMIC DNA]</scope>
    <source>
        <strain evidence="2">race 4</strain>
    </source>
</reference>
<dbReference type="AlphaFoldDB" id="F3CIC1"/>
<sequence length="43" mass="4473">KTSFVLGNQDRGEATIAVSGDIQAKQPVVGPNRLAAFSISLIC</sequence>
<evidence type="ECO:0000313" key="2">
    <source>
        <dbReference type="Proteomes" id="UP000005466"/>
    </source>
</evidence>
<dbReference type="HOGENOM" id="CLU_3244193_0_0_6"/>
<name>F3CIC1_PSESG</name>
<dbReference type="Proteomes" id="UP000005466">
    <property type="component" value="Unassembled WGS sequence"/>
</dbReference>
<proteinExistence type="predicted"/>
<comment type="caution">
    <text evidence="1">The sequence shown here is derived from an EMBL/GenBank/DDBJ whole genome shotgun (WGS) entry which is preliminary data.</text>
</comment>
<accession>F3CIC1</accession>
<protein>
    <submittedName>
        <fullName evidence="1">Uncharacterized protein</fullName>
    </submittedName>
</protein>
<dbReference type="EMBL" id="ADWY01003482">
    <property type="protein sequence ID" value="EGH19013.1"/>
    <property type="molecule type" value="Genomic_DNA"/>
</dbReference>
<gene>
    <name evidence="1" type="ORF">Pgy4_39225</name>
</gene>
<organism evidence="1 2">
    <name type="scientific">Pseudomonas savastanoi pv. glycinea str. race 4</name>
    <dbReference type="NCBI Taxonomy" id="875330"/>
    <lineage>
        <taxon>Bacteria</taxon>
        <taxon>Pseudomonadati</taxon>
        <taxon>Pseudomonadota</taxon>
        <taxon>Gammaproteobacteria</taxon>
        <taxon>Pseudomonadales</taxon>
        <taxon>Pseudomonadaceae</taxon>
        <taxon>Pseudomonas</taxon>
    </lineage>
</organism>